<accession>T1HFU3</accession>
<dbReference type="Gene3D" id="2.130.10.10">
    <property type="entry name" value="YVTN repeat-like/Quinoprotein amine dehydrogenase"/>
    <property type="match status" value="1"/>
</dbReference>
<dbReference type="EnsemblMetazoa" id="RPRC002915-RA">
    <property type="protein sequence ID" value="RPRC002915-PA"/>
    <property type="gene ID" value="RPRC002915"/>
</dbReference>
<dbReference type="InParanoid" id="T1HFU3"/>
<dbReference type="InterPro" id="IPR015943">
    <property type="entry name" value="WD40/YVTN_repeat-like_dom_sf"/>
</dbReference>
<sequence>TKRFIIGQDLILAVPLPGDNYLKRLWVWNKNDEYESPRIRDVICTQHSAFIALHKFIVYSESSQVKVWDPNQDILVSKVSVGTTIDFIKNCFSTVLIVFVNSNLYLWNWKTGMQICCLNNSSEWIGDFRRLVWISPTMLISGGCSKQLQIFSFW</sequence>
<evidence type="ECO:0000313" key="1">
    <source>
        <dbReference type="EnsemblMetazoa" id="RPRC002915-PA"/>
    </source>
</evidence>
<dbReference type="InterPro" id="IPR036322">
    <property type="entry name" value="WD40_repeat_dom_sf"/>
</dbReference>
<organism evidence="1 2">
    <name type="scientific">Rhodnius prolixus</name>
    <name type="common">Triatomid bug</name>
    <dbReference type="NCBI Taxonomy" id="13249"/>
    <lineage>
        <taxon>Eukaryota</taxon>
        <taxon>Metazoa</taxon>
        <taxon>Ecdysozoa</taxon>
        <taxon>Arthropoda</taxon>
        <taxon>Hexapoda</taxon>
        <taxon>Insecta</taxon>
        <taxon>Pterygota</taxon>
        <taxon>Neoptera</taxon>
        <taxon>Paraneoptera</taxon>
        <taxon>Hemiptera</taxon>
        <taxon>Heteroptera</taxon>
        <taxon>Panheteroptera</taxon>
        <taxon>Cimicomorpha</taxon>
        <taxon>Reduviidae</taxon>
        <taxon>Triatominae</taxon>
        <taxon>Rhodnius</taxon>
    </lineage>
</organism>
<dbReference type="AlphaFoldDB" id="T1HFU3"/>
<keyword evidence="2" id="KW-1185">Reference proteome</keyword>
<dbReference type="VEuPathDB" id="VectorBase:RPRC002915"/>
<dbReference type="HOGENOM" id="CLU_1708781_0_0_1"/>
<dbReference type="Proteomes" id="UP000015103">
    <property type="component" value="Unassembled WGS sequence"/>
</dbReference>
<name>T1HFU3_RHOPR</name>
<protein>
    <submittedName>
        <fullName evidence="1">Uncharacterized protein</fullName>
    </submittedName>
</protein>
<reference evidence="1" key="1">
    <citation type="submission" date="2015-05" db="UniProtKB">
        <authorList>
            <consortium name="EnsemblMetazoa"/>
        </authorList>
    </citation>
    <scope>IDENTIFICATION</scope>
</reference>
<proteinExistence type="predicted"/>
<evidence type="ECO:0000313" key="2">
    <source>
        <dbReference type="Proteomes" id="UP000015103"/>
    </source>
</evidence>
<dbReference type="EMBL" id="ACPB03003845">
    <property type="status" value="NOT_ANNOTATED_CDS"/>
    <property type="molecule type" value="Genomic_DNA"/>
</dbReference>
<dbReference type="SUPFAM" id="SSF50978">
    <property type="entry name" value="WD40 repeat-like"/>
    <property type="match status" value="1"/>
</dbReference>